<reference evidence="6 7" key="1">
    <citation type="submission" date="2018-02" db="EMBL/GenBank/DDBJ databases">
        <title>Genome sequence of the basidiomycete white-rot fungus Phlebia centrifuga.</title>
        <authorList>
            <person name="Granchi Z."/>
            <person name="Peng M."/>
            <person name="de Vries R.P."/>
            <person name="Hilden K."/>
            <person name="Makela M.R."/>
            <person name="Grigoriev I."/>
            <person name="Riley R."/>
        </authorList>
    </citation>
    <scope>NUCLEOTIDE SEQUENCE [LARGE SCALE GENOMIC DNA]</scope>
    <source>
        <strain evidence="6 7">FBCC195</strain>
    </source>
</reference>
<keyword evidence="2" id="KW-0677">Repeat</keyword>
<evidence type="ECO:0000256" key="4">
    <source>
        <dbReference type="ARBA" id="ARBA00044511"/>
    </source>
</evidence>
<evidence type="ECO:0000256" key="2">
    <source>
        <dbReference type="ARBA" id="ARBA00022737"/>
    </source>
</evidence>
<dbReference type="Proteomes" id="UP000186601">
    <property type="component" value="Unassembled WGS sequence"/>
</dbReference>
<evidence type="ECO:0000256" key="5">
    <source>
        <dbReference type="PROSITE-ProRule" id="PRU00708"/>
    </source>
</evidence>
<dbReference type="AlphaFoldDB" id="A0A2R6NU03"/>
<dbReference type="PANTHER" id="PTHR47447:SF17">
    <property type="entry name" value="OS12G0638900 PROTEIN"/>
    <property type="match status" value="1"/>
</dbReference>
<sequence length="696" mass="78761">MSARFDTLVFNLQAAFSTDDFNKIYQTYEHFLRYTSQLSQSSFSPRERQRSVLLSSLAALAKHTDASSLLERVINFLHVHCSMPLDLHAHNTVLRVLQEQGMFRVSLEWLLRMKNRPGRCSPPAELWATLLKKCRRGEVPKRLFDAPLVVIRESGCEPNELIYRTVLDMLFNDPSVTPKFFVVHNVLREMQACGVLEDNTLAHIVSIYTKAKNFQAIFELERLRKDLPEGPSKLATEMDNSLEQAIGLGAPQREVLRIYNSFLRKGFQPTATTLETLAQGISTATSMIKWEERTGIRATEEVWTIVIDNAIHDVRNAVEVYETAVARGQQPTVAMLHPILRAICSQKWRPPSAASLDKALSLHRQYVHLREESMKGMHSRSHQVQGDLPLYNTLLRALTSSKGRPENLQTALSLLEELQSRGIAMDNMARTSFIILTMHAAQDAQEGLEVYRAVKQSTDGAVLDQKGFIAVLAAYAKLFLTHPSSLGSCLEIVKDMRSSGHHITAEVFTILLRHLGRLGGVETSGTLVAAIRRIHNHIAVEASLVPDIVLWNQLMDTYQRVGCFSDAYRVWSSIYISRQYDNASVSIIFDACSFAGSLDAARDIYNKLHHSGFRFNHRNWSNFIECLCRLGSFEDATHVLCVTMPQHDVEPTTEMVKLLLQFVSGREEQWLVHSRLKEYLPKLYAYAHGADQEPKS</sequence>
<keyword evidence="7" id="KW-1185">Reference proteome</keyword>
<comment type="function">
    <text evidence="3">Regulates mitochondrial small subunit maturation by controlling 15S rRNA 5'-end processing. Localizes to the 5' precursor of the 15S rRNA in a position that is subsequently occupied by mS47 in the mature yeast mtSSU. Uses structure and sequence-specific RNA recognition, binding to a single-stranded region of the precursor and specifically recognizing bases -6 to -1. The exchange of Ccm1 for mS47 is coupled to the irreversible removal of precursor rRNA that is accompanied by conformational changes of the mitoribosomal proteins uS5m and mS26. These conformational changes signal completion of 5'-end rRNA processing through protection of the mature 5'-end of the 15S rRNA and stabilization of mS47. The removal of the 5' precursor together with the dissociation of Ccm1 may be catalyzed by the 5'-3' exoribonuclease Pet127. Involved in the specific removal of group I introns in mitochondrial encoded transcripts.</text>
</comment>
<proteinExistence type="inferred from homology"/>
<dbReference type="EMBL" id="MLYV02000837">
    <property type="protein sequence ID" value="PSR76645.1"/>
    <property type="molecule type" value="Genomic_DNA"/>
</dbReference>
<dbReference type="InterPro" id="IPR002885">
    <property type="entry name" value="PPR_rpt"/>
</dbReference>
<comment type="subunit">
    <text evidence="4">Binds to mitochondrial small subunit 15S rRNA.</text>
</comment>
<dbReference type="PANTHER" id="PTHR47447">
    <property type="entry name" value="OS03G0856100 PROTEIN"/>
    <property type="match status" value="1"/>
</dbReference>
<comment type="caution">
    <text evidence="6">The sequence shown here is derived from an EMBL/GenBank/DDBJ whole genome shotgun (WGS) entry which is preliminary data.</text>
</comment>
<gene>
    <name evidence="6" type="ORF">PHLCEN_2v8242</name>
</gene>
<dbReference type="Gene3D" id="1.25.40.10">
    <property type="entry name" value="Tetratricopeptide repeat domain"/>
    <property type="match status" value="3"/>
</dbReference>
<dbReference type="InterPro" id="IPR011990">
    <property type="entry name" value="TPR-like_helical_dom_sf"/>
</dbReference>
<dbReference type="STRING" id="98765.A0A2R6NU03"/>
<dbReference type="OrthoDB" id="185373at2759"/>
<comment type="similarity">
    <text evidence="1">Belongs to the CCM1 family.</text>
</comment>
<feature type="repeat" description="PPR" evidence="5">
    <location>
        <begin position="387"/>
        <end position="425"/>
    </location>
</feature>
<evidence type="ECO:0000313" key="6">
    <source>
        <dbReference type="EMBL" id="PSR76645.1"/>
    </source>
</evidence>
<accession>A0A2R6NU03</accession>
<feature type="repeat" description="PPR" evidence="5">
    <location>
        <begin position="616"/>
        <end position="651"/>
    </location>
</feature>
<protein>
    <submittedName>
        <fullName evidence="6">Uncharacterized protein</fullName>
    </submittedName>
</protein>
<evidence type="ECO:0000313" key="7">
    <source>
        <dbReference type="Proteomes" id="UP000186601"/>
    </source>
</evidence>
<dbReference type="PROSITE" id="PS51375">
    <property type="entry name" value="PPR"/>
    <property type="match status" value="2"/>
</dbReference>
<organism evidence="6 7">
    <name type="scientific">Hermanssonia centrifuga</name>
    <dbReference type="NCBI Taxonomy" id="98765"/>
    <lineage>
        <taxon>Eukaryota</taxon>
        <taxon>Fungi</taxon>
        <taxon>Dikarya</taxon>
        <taxon>Basidiomycota</taxon>
        <taxon>Agaricomycotina</taxon>
        <taxon>Agaricomycetes</taxon>
        <taxon>Polyporales</taxon>
        <taxon>Meruliaceae</taxon>
        <taxon>Hermanssonia</taxon>
    </lineage>
</organism>
<evidence type="ECO:0000256" key="3">
    <source>
        <dbReference type="ARBA" id="ARBA00044493"/>
    </source>
</evidence>
<name>A0A2R6NU03_9APHY</name>
<evidence type="ECO:0000256" key="1">
    <source>
        <dbReference type="ARBA" id="ARBA00006192"/>
    </source>
</evidence>